<evidence type="ECO:0000313" key="2">
    <source>
        <dbReference type="WBParaSite" id="nRc.2.0.1.t34956-RA"/>
    </source>
</evidence>
<accession>A0A915K8E4</accession>
<dbReference type="WBParaSite" id="nRc.2.0.1.t34956-RA">
    <property type="protein sequence ID" value="nRc.2.0.1.t34956-RA"/>
    <property type="gene ID" value="nRc.2.0.1.g34956"/>
</dbReference>
<dbReference type="Proteomes" id="UP000887565">
    <property type="component" value="Unplaced"/>
</dbReference>
<sequence length="100" mass="11630">MADAARTKKVVSIRYVICKDRKKTYLPANICTKPPKIMPKKRTDGTLTQPKLWNWNSVAVMANDARPMMAGFDHKHSVNHALDLHFRYRDYCIIWQTLVV</sequence>
<protein>
    <submittedName>
        <fullName evidence="2">Uncharacterized protein</fullName>
    </submittedName>
</protein>
<evidence type="ECO:0000313" key="1">
    <source>
        <dbReference type="Proteomes" id="UP000887565"/>
    </source>
</evidence>
<dbReference type="AlphaFoldDB" id="A0A915K8E4"/>
<name>A0A915K8E4_ROMCU</name>
<reference evidence="2" key="1">
    <citation type="submission" date="2022-11" db="UniProtKB">
        <authorList>
            <consortium name="WormBaseParasite"/>
        </authorList>
    </citation>
    <scope>IDENTIFICATION</scope>
</reference>
<organism evidence="1 2">
    <name type="scientific">Romanomermis culicivorax</name>
    <name type="common">Nematode worm</name>
    <dbReference type="NCBI Taxonomy" id="13658"/>
    <lineage>
        <taxon>Eukaryota</taxon>
        <taxon>Metazoa</taxon>
        <taxon>Ecdysozoa</taxon>
        <taxon>Nematoda</taxon>
        <taxon>Enoplea</taxon>
        <taxon>Dorylaimia</taxon>
        <taxon>Mermithida</taxon>
        <taxon>Mermithoidea</taxon>
        <taxon>Mermithidae</taxon>
        <taxon>Romanomermis</taxon>
    </lineage>
</organism>
<proteinExistence type="predicted"/>
<keyword evidence="1" id="KW-1185">Reference proteome</keyword>